<organism evidence="4">
    <name type="scientific">Bionectria ochroleuca</name>
    <name type="common">Gliocladium roseum</name>
    <dbReference type="NCBI Taxonomy" id="29856"/>
    <lineage>
        <taxon>Eukaryota</taxon>
        <taxon>Fungi</taxon>
        <taxon>Dikarya</taxon>
        <taxon>Ascomycota</taxon>
        <taxon>Pezizomycotina</taxon>
        <taxon>Sordariomycetes</taxon>
        <taxon>Hypocreomycetidae</taxon>
        <taxon>Hypocreales</taxon>
        <taxon>Bionectriaceae</taxon>
        <taxon>Clonostachys</taxon>
    </lineage>
</organism>
<gene>
    <name evidence="4" type="ORF">BN869_000002083_1</name>
</gene>
<name>A0A0B7JM13_BIOOC</name>
<dbReference type="Gene3D" id="3.90.25.10">
    <property type="entry name" value="UDP-galactose 4-epimerase, domain 1"/>
    <property type="match status" value="1"/>
</dbReference>
<dbReference type="Pfam" id="PF05368">
    <property type="entry name" value="NmrA"/>
    <property type="match status" value="1"/>
</dbReference>
<evidence type="ECO:0000256" key="1">
    <source>
        <dbReference type="ARBA" id="ARBA00006328"/>
    </source>
</evidence>
<dbReference type="EMBL" id="CDPU01000003">
    <property type="protein sequence ID" value="CEO46028.1"/>
    <property type="molecule type" value="Genomic_DNA"/>
</dbReference>
<accession>A0A0B7JM13</accession>
<dbReference type="InterPro" id="IPR051164">
    <property type="entry name" value="NmrA-like_oxidored"/>
</dbReference>
<dbReference type="InterPro" id="IPR036291">
    <property type="entry name" value="NAD(P)-bd_dom_sf"/>
</dbReference>
<dbReference type="PANTHER" id="PTHR42748:SF28">
    <property type="entry name" value="NMRA-LIKE DOMAIN-CONTAINING PROTEIN"/>
    <property type="match status" value="1"/>
</dbReference>
<dbReference type="Gene3D" id="3.40.50.720">
    <property type="entry name" value="NAD(P)-binding Rossmann-like Domain"/>
    <property type="match status" value="1"/>
</dbReference>
<evidence type="ECO:0000259" key="3">
    <source>
        <dbReference type="Pfam" id="PF05368"/>
    </source>
</evidence>
<dbReference type="GO" id="GO:0005634">
    <property type="term" value="C:nucleus"/>
    <property type="evidence" value="ECO:0007669"/>
    <property type="project" value="TreeGrafter"/>
</dbReference>
<sequence>MSKKIVTVVGSTGSQGGSIVRALLQDTAYTVRAVTRNPKSAAAQELANLGASVVQADVNDYESLVRAFSGSQIVFGVTNFYERFGSIGAEDAIEIEVQQGINLANAAAATTSLEHYIWSTLPNTRKISNGKNVVPHFDGKNTVDDYIKSNASLLQKTTFLWVAFYATNILFPVFQPFNVPTAGPDKFIQLQATPESVSIKSIGDAKANVGPFVKAIIEKRELTLPGKFVLADVEDLTAGEFLSRWAKAQKKEARYIQVDKETFSKTWPMWGEVMNKMMTYFEEAKDKSWSGEEGILTKGELRITGLVSTADAFSKLSGHD</sequence>
<protein>
    <recommendedName>
        <fullName evidence="3">NmrA-like domain-containing protein</fullName>
    </recommendedName>
</protein>
<feature type="domain" description="NmrA-like" evidence="3">
    <location>
        <begin position="3"/>
        <end position="286"/>
    </location>
</feature>
<dbReference type="AlphaFoldDB" id="A0A0B7JM13"/>
<dbReference type="CDD" id="cd05251">
    <property type="entry name" value="NmrA_like_SDR_a"/>
    <property type="match status" value="1"/>
</dbReference>
<reference evidence="4" key="1">
    <citation type="submission" date="2015-01" db="EMBL/GenBank/DDBJ databases">
        <authorList>
            <person name="Durling Mikael"/>
        </authorList>
    </citation>
    <scope>NUCLEOTIDE SEQUENCE</scope>
</reference>
<dbReference type="SUPFAM" id="SSF51735">
    <property type="entry name" value="NAD(P)-binding Rossmann-fold domains"/>
    <property type="match status" value="1"/>
</dbReference>
<dbReference type="InterPro" id="IPR008030">
    <property type="entry name" value="NmrA-like"/>
</dbReference>
<keyword evidence="2" id="KW-0521">NADP</keyword>
<dbReference type="PANTHER" id="PTHR42748">
    <property type="entry name" value="NITROGEN METABOLITE REPRESSION PROTEIN NMRA FAMILY MEMBER"/>
    <property type="match status" value="1"/>
</dbReference>
<comment type="similarity">
    <text evidence="1">Belongs to the NmrA-type oxidoreductase family.</text>
</comment>
<proteinExistence type="inferred from homology"/>
<evidence type="ECO:0000256" key="2">
    <source>
        <dbReference type="ARBA" id="ARBA00022857"/>
    </source>
</evidence>
<evidence type="ECO:0000313" key="4">
    <source>
        <dbReference type="EMBL" id="CEO46028.1"/>
    </source>
</evidence>